<feature type="region of interest" description="Disordered" evidence="1">
    <location>
        <begin position="121"/>
        <end position="142"/>
    </location>
</feature>
<keyword evidence="2" id="KW-1133">Transmembrane helix</keyword>
<dbReference type="RefSeq" id="WP_308428440.1">
    <property type="nucleotide sequence ID" value="NZ_BMXJ01000006.1"/>
</dbReference>
<feature type="transmembrane region" description="Helical" evidence="2">
    <location>
        <begin position="50"/>
        <end position="72"/>
    </location>
</feature>
<evidence type="ECO:0000313" key="3">
    <source>
        <dbReference type="EMBL" id="MBE1457238.1"/>
    </source>
</evidence>
<gene>
    <name evidence="3" type="ORF">H4W79_001452</name>
</gene>
<accession>A0ABR9HDX5</accession>
<proteinExistence type="predicted"/>
<dbReference type="EMBL" id="JADBDY010000001">
    <property type="protein sequence ID" value="MBE1457238.1"/>
    <property type="molecule type" value="Genomic_DNA"/>
</dbReference>
<comment type="caution">
    <text evidence="3">The sequence shown here is derived from an EMBL/GenBank/DDBJ whole genome shotgun (WGS) entry which is preliminary data.</text>
</comment>
<keyword evidence="4" id="KW-1185">Reference proteome</keyword>
<feature type="transmembrane region" description="Helical" evidence="2">
    <location>
        <begin position="92"/>
        <end position="111"/>
    </location>
</feature>
<keyword evidence="2" id="KW-0812">Transmembrane</keyword>
<evidence type="ECO:0000313" key="4">
    <source>
        <dbReference type="Proteomes" id="UP000598217"/>
    </source>
</evidence>
<organism evidence="3 4">
    <name type="scientific">Nocardiopsis terrae</name>
    <dbReference type="NCBI Taxonomy" id="372655"/>
    <lineage>
        <taxon>Bacteria</taxon>
        <taxon>Bacillati</taxon>
        <taxon>Actinomycetota</taxon>
        <taxon>Actinomycetes</taxon>
        <taxon>Streptosporangiales</taxon>
        <taxon>Nocardiopsidaceae</taxon>
        <taxon>Nocardiopsis</taxon>
    </lineage>
</organism>
<keyword evidence="2" id="KW-0472">Membrane</keyword>
<name>A0ABR9HDX5_9ACTN</name>
<evidence type="ECO:0000256" key="1">
    <source>
        <dbReference type="SAM" id="MobiDB-lite"/>
    </source>
</evidence>
<sequence>MATLPAVVFALGPAQVLRLVRVAGTLWLVRVSRTVEAGGVLRRRMGLTGTRGAVVAAATTALSVVFAGVILLDPDSPGRRFLADLPENFGTRQVLLSLALAAAATALTLYLRRGGADGEAAALPERSGCSGGEGAGADQSSP</sequence>
<protein>
    <submittedName>
        <fullName evidence="3">Uncharacterized protein</fullName>
    </submittedName>
</protein>
<dbReference type="Proteomes" id="UP000598217">
    <property type="component" value="Unassembled WGS sequence"/>
</dbReference>
<reference evidence="3 4" key="1">
    <citation type="submission" date="2020-10" db="EMBL/GenBank/DDBJ databases">
        <title>Sequencing the genomes of 1000 actinobacteria strains.</title>
        <authorList>
            <person name="Klenk H.-P."/>
        </authorList>
    </citation>
    <scope>NUCLEOTIDE SEQUENCE [LARGE SCALE GENOMIC DNA]</scope>
    <source>
        <strain evidence="3 4">DSM 45157</strain>
    </source>
</reference>
<evidence type="ECO:0000256" key="2">
    <source>
        <dbReference type="SAM" id="Phobius"/>
    </source>
</evidence>